<dbReference type="SUPFAM" id="SSF82185">
    <property type="entry name" value="Histone H3 K4-specific methyltransferase SET7/9 N-terminal domain"/>
    <property type="match status" value="1"/>
</dbReference>
<dbReference type="InterPro" id="IPR009030">
    <property type="entry name" value="Growth_fac_rcpt_cys_sf"/>
</dbReference>
<dbReference type="GeneID" id="5034862"/>
<dbReference type="SUPFAM" id="SSF51126">
    <property type="entry name" value="Pectin lyase-like"/>
    <property type="match status" value="1"/>
</dbReference>
<dbReference type="InterPro" id="IPR003409">
    <property type="entry name" value="MORN"/>
</dbReference>
<dbReference type="SMART" id="SM00698">
    <property type="entry name" value="MORN"/>
    <property type="match status" value="4"/>
</dbReference>
<feature type="transmembrane region" description="Helical" evidence="2">
    <location>
        <begin position="2556"/>
        <end position="2574"/>
    </location>
</feature>
<dbReference type="Gene3D" id="2.20.110.10">
    <property type="entry name" value="Histone H3 K4-specific methyltransferase SET7/9 N-terminal domain"/>
    <property type="match status" value="1"/>
</dbReference>
<sequence length="2924" mass="336616">MAPSGGGETHTNFEDEDYMLYQNQIIKQFKKLMKIDITILLILVSITIEELQEIKTGCQTVQNPCLKKCEEGYQLCEDRNNRRCEYGYFKLNIEDENYCVRCPFSYVDEMMYLCMDCPENSDTWQNSRSCTYNYAITHGDVFGAFRKIAITETQIFKIRQVPSKTEGGSNTYSTELCQGCQAFCDQSDAADEELECNILSDQDDVIYIGVICSDGYYFDNDTCMICPFYNCKTCDSQECSECFDGYTMDPTQKCIPCFEGCAKCEYQNGILCLECIQTKDTYQIMMQNGAICSSCDDGCIRCQVEYVDGVEQQRCTQCQADYIVQNEGSRCEYKEIFDCEIAYFEYSKDGVNKLQTYNLDFEIVRDYSAKLKCYKCQEGYKLTGGEDCSPYTDTDPFCSTRDQDKNLCLECQDNKVLKYDNGGTLSSSCVPDQDCSKKIDYCVQCISYMVDSVELYQCLKCQKGYYPDIFSNLCLQCQSRCDECWQYTNTYNITAYLQLQLAGIDYEQFKQDLVLIQMEKLNDPFCSICQVGFNLYNNQCKGCTDSCVPQRIQDGDSECLYIDDTAYCAKCPVPSLQQSLTFDNSECNQCPYNCIACRERTEQEINLVNPFFDPDSDQFLKYSNYCYKTTQPQADQKIYIDSFLGVPITCANNPNYKGCYKKLDTTFNVYCGDTNDVPKANEIKLKDVYKKQKTKTVTLFLQGLENAYKYNEYNQQTVNQIDIHINFISDNHGTCNFDKPIQIKSSFQKNIFTLQQLSVIINGQHSIFKQAGRLILKDYSYVEIKNVNFKEKASSEFGLEILGKKTKLTITNCKIVKDNLASSFNIVLQNTIYLKLQQVEFENLKNETIIDQTSTDEFEEQGQYIFEDVHIKNSEINDVLMTVNYIGADNILLINSLKFSNSNITDTAVFSDLITTPSYSAIINDLKLIKCTITNASIFNFALVKSFQAENIESVLTLFQKRSNFIISTTFTIEKLFCYRSLFANNSQLMISNNQIYNSDQKSSILQFSFKSIMFKNNICQNINCLMFIATPLNNFGIRSNIEIEQLTISELQIQSISQMNIDLVTSALVNLQSVGDITINELTIKNAQGISIIFIGDSQSVEITNAYYFLEMSNEILYEYEEELTENFEIDPNLANYIMVTSPYNNLLPNSPDCANRKRTAHQFNSYLIYIEGFQGSIVMDNIEVFNLLFMDRSAIFIKSYENLLYMQMETILLQNLKFDSNRLASTLDGEMMSLIIIDSQQNQNITILNAQYNQNHLHQITDSQTTQTPALLLVISPNSILNLLDSYFNYNRITKSTNGLMWIKVEQFILYNCQFQKTNILDLQWLDYLEEQQLTASDPVTTILDLKQYFYIESMGSNFYLISTFIYIENLQITESYGQSGAGIFLELLDGIVFIMHSQFQNIQSSLQKIDDTEGGCLTINSESSQMQLELNSVFMTNCTARIRGGCIHLYPTKFKQSILFQDSQFSLCQSLGYSFLSNPYLESTDQPVIEFLNIYVGDNNYDNFIQNIPDLTLLEQLLLTKDSGIYYQHTGQLIIRNSIFTKLKYLSIIKAVGMTEISISQCVFTKNILFLMPLLDLQMTPTVSNSIQVVASEFVDNWSTDINPIVNNCDEFIREGLDQTLTQQTCDQIMYIIDFQNFMNQDQIAWNSDQYLDSYQYLNEQDKYESVYSYNFYYAQSIQVVQRFNSTLNDKLINCILQNMLNLTLEADSVIPTSLITIKSLFSNSKLKFDEISIIQNRCVRCYGGLLQILGVNAGSKLVLNHINCKDNTIGYYGCLLIQQQQSINQFVPNQNLMDLNVTQFPNRMLQLGKDCTVSITQSIFSSNRARIGSAISILGLDALVQNSIFSDNRASLAGAGVYYMNIGGDFETSLYVYNLSFQSNKAQVGAAFYLVNKELADVKSLLIKFEYNYATIQANNIQENSRRQTLSMNEGSYYQVQVYLNLSGDQNLDGNVDSVDQIIRENVTFDYHTIGNYPEKTNLLILPSGQSINTYEYYFEETREYIPYEWIFRVINLNRFNEPVVNNEDGDKCFIFGRIQKFSNYSEKLTFTNNYTIPNEMLYSKNLKGYSLDDMQLTFDPYFDKDFYLELQIKCQKMAIPVYSNPPDYNIVGYNKGYELILNVRTFPCQMGEVYQLGRCIPCSPKLNQYSVTIGGVLCSQFNSDSMVAIEKSQIQLKAGYWRPDYNNDETFYCENLDSNCNGGWVPGNPSCYTGHIGALCESCDLYQIYNDERYTQTSPYKCARCEPTMKINYIVLVATSITSFALMIIAVKGSYESSMQFIIEETLDIWGILLKSSLSNLDVLMKVLTNYFQIIQFITTFQISIPSAIKQTTETGGNPTESTTSAMDCLYVTMSDLDVLYFRMVWAFIQPSIYLISFYIIYFVGVATKKIPYKVNIITTALIYQFLYLQPTYVEGFMVLASFRTVSGYQYVQRDVAYRYNSSMHQYYLSRFIIPMLIVWVMFLPLLFLFLVYKNRATIQTKQTKLIYGFFYLEYQLNSYLWEFVKLFQKEFMVIILAYYESQVTVKGLLLVVVMFLYGFYQIQISPYSNKRLNMLDRYSTVILSISLAMGVLMKSCQDSEFDYLVIIVAIFIILINVLFLLSIIYYIFEGYVIKLSPILDKIRDVLNEKYPDLGKRYPHLRPYLYNKAQMTIRVKALWATLREAVKDTNEICKEHGVKFKKIFPPYAKEEENLVSFENISIEIKSNQVEDKQPLIVQDSSFVQNHQDNSQNLDNSQNQPSSAIRLQFINSKGVVQQSQFFTSSFMINESQEPIAMTGLCIEQWIDQTQYEGLIVNGKKQGKGLLIWPFQENQKQQEQYEGEFYDNLFEGYGVYKWSDGKVYEGGWKEGKRHGYGKYQGLSQQYEGEFQNDLYQGQGILSIGNKIITGSFTKGKMDGEMQIVIGRKKKRRGIWKEGVFVKWVD</sequence>
<dbReference type="RefSeq" id="XP_001449077.1">
    <property type="nucleotide sequence ID" value="XM_001449040.1"/>
</dbReference>
<dbReference type="PANTHER" id="PTHR11319:SF35">
    <property type="entry name" value="OUTER MEMBRANE PROTEIN PMPC-RELATED"/>
    <property type="match status" value="1"/>
</dbReference>
<dbReference type="STRING" id="5888.A0DF63"/>
<reference evidence="3 4" key="1">
    <citation type="journal article" date="2006" name="Nature">
        <title>Global trends of whole-genome duplications revealed by the ciliate Paramecium tetraurelia.</title>
        <authorList>
            <consortium name="Genoscope"/>
            <person name="Aury J.-M."/>
            <person name="Jaillon O."/>
            <person name="Duret L."/>
            <person name="Noel B."/>
            <person name="Jubin C."/>
            <person name="Porcel B.M."/>
            <person name="Segurens B."/>
            <person name="Daubin V."/>
            <person name="Anthouard V."/>
            <person name="Aiach N."/>
            <person name="Arnaiz O."/>
            <person name="Billaut A."/>
            <person name="Beisson J."/>
            <person name="Blanc I."/>
            <person name="Bouhouche K."/>
            <person name="Camara F."/>
            <person name="Duharcourt S."/>
            <person name="Guigo R."/>
            <person name="Gogendeau D."/>
            <person name="Katinka M."/>
            <person name="Keller A.-M."/>
            <person name="Kissmehl R."/>
            <person name="Klotz C."/>
            <person name="Koll F."/>
            <person name="Le Moue A."/>
            <person name="Lepere C."/>
            <person name="Malinsky S."/>
            <person name="Nowacki M."/>
            <person name="Nowak J.K."/>
            <person name="Plattner H."/>
            <person name="Poulain J."/>
            <person name="Ruiz F."/>
            <person name="Serrano V."/>
            <person name="Zagulski M."/>
            <person name="Dessen P."/>
            <person name="Betermier M."/>
            <person name="Weissenbach J."/>
            <person name="Scarpelli C."/>
            <person name="Schachter V."/>
            <person name="Sperling L."/>
            <person name="Meyer E."/>
            <person name="Cohen J."/>
            <person name="Wincker P."/>
        </authorList>
    </citation>
    <scope>NUCLEOTIDE SEQUENCE [LARGE SCALE GENOMIC DNA]</scope>
    <source>
        <strain evidence="3 4">Stock d4-2</strain>
    </source>
</reference>
<protein>
    <recommendedName>
        <fullName evidence="5">Insulin-like growth factor binding protein, N-terminal</fullName>
    </recommendedName>
</protein>
<name>A0DF63_PARTE</name>
<accession>A0DF63</accession>
<feature type="transmembrane region" description="Helical" evidence="2">
    <location>
        <begin position="2525"/>
        <end position="2544"/>
    </location>
</feature>
<feature type="transmembrane region" description="Helical" evidence="2">
    <location>
        <begin position="2365"/>
        <end position="2386"/>
    </location>
</feature>
<keyword evidence="1" id="KW-0677">Repeat</keyword>
<dbReference type="PANTHER" id="PTHR11319">
    <property type="entry name" value="G PROTEIN-COUPLED RECEPTOR-RELATED"/>
    <property type="match status" value="1"/>
</dbReference>
<evidence type="ECO:0000256" key="1">
    <source>
        <dbReference type="ARBA" id="ARBA00022737"/>
    </source>
</evidence>
<dbReference type="EMBL" id="CT868418">
    <property type="protein sequence ID" value="CAK81680.1"/>
    <property type="molecule type" value="Genomic_DNA"/>
</dbReference>
<feature type="transmembrane region" description="Helical" evidence="2">
    <location>
        <begin position="2417"/>
        <end position="2433"/>
    </location>
</feature>
<organism evidence="3 4">
    <name type="scientific">Paramecium tetraurelia</name>
    <dbReference type="NCBI Taxonomy" id="5888"/>
    <lineage>
        <taxon>Eukaryota</taxon>
        <taxon>Sar</taxon>
        <taxon>Alveolata</taxon>
        <taxon>Ciliophora</taxon>
        <taxon>Intramacronucleata</taxon>
        <taxon>Oligohymenophorea</taxon>
        <taxon>Peniculida</taxon>
        <taxon>Parameciidae</taxon>
        <taxon>Paramecium</taxon>
    </lineage>
</organism>
<dbReference type="InParanoid" id="A0DF63"/>
<dbReference type="SUPFAM" id="SSF57184">
    <property type="entry name" value="Growth factor receptor domain"/>
    <property type="match status" value="1"/>
</dbReference>
<gene>
    <name evidence="3" type="ORF">GSPATT00016493001</name>
</gene>
<dbReference type="Proteomes" id="UP000000600">
    <property type="component" value="Unassembled WGS sequence"/>
</dbReference>
<feature type="transmembrane region" description="Helical" evidence="2">
    <location>
        <begin position="2453"/>
        <end position="2474"/>
    </location>
</feature>
<evidence type="ECO:0000256" key="2">
    <source>
        <dbReference type="SAM" id="Phobius"/>
    </source>
</evidence>
<dbReference type="OrthoDB" id="292938at2759"/>
<dbReference type="InterPro" id="IPR011050">
    <property type="entry name" value="Pectin_lyase_fold/virulence"/>
</dbReference>
<keyword evidence="2" id="KW-0472">Membrane</keyword>
<evidence type="ECO:0000313" key="3">
    <source>
        <dbReference type="EMBL" id="CAK81680.1"/>
    </source>
</evidence>
<evidence type="ECO:0008006" key="5">
    <source>
        <dbReference type="Google" id="ProtNLM"/>
    </source>
</evidence>
<keyword evidence="2" id="KW-1133">Transmembrane helix</keyword>
<dbReference type="HOGENOM" id="CLU_000411_0_0_1"/>
<dbReference type="KEGG" id="ptm:GSPATT00016493001"/>
<feature type="transmembrane region" description="Helical" evidence="2">
    <location>
        <begin position="2586"/>
        <end position="2610"/>
    </location>
</feature>
<dbReference type="eggNOG" id="KOG0229">
    <property type="taxonomic scope" value="Eukaryota"/>
</dbReference>
<dbReference type="OMA" id="QPTYVEG"/>
<proteinExistence type="predicted"/>
<evidence type="ECO:0000313" key="4">
    <source>
        <dbReference type="Proteomes" id="UP000000600"/>
    </source>
</evidence>
<dbReference type="Pfam" id="PF02493">
    <property type="entry name" value="MORN"/>
    <property type="match status" value="4"/>
</dbReference>
<keyword evidence="4" id="KW-1185">Reference proteome</keyword>
<keyword evidence="2" id="KW-0812">Transmembrane</keyword>